<dbReference type="GO" id="GO:0051321">
    <property type="term" value="P:meiotic cell cycle"/>
    <property type="evidence" value="ECO:0007669"/>
    <property type="project" value="TreeGrafter"/>
</dbReference>
<dbReference type="InterPro" id="IPR041470">
    <property type="entry name" value="GCP_N"/>
</dbReference>
<evidence type="ECO:0000256" key="2">
    <source>
        <dbReference type="ARBA" id="ARBA00010337"/>
    </source>
</evidence>
<protein>
    <submittedName>
        <fullName evidence="10">Spc98 family-domain-containing protein</fullName>
    </submittedName>
</protein>
<comment type="similarity">
    <text evidence="2">Belongs to the TUBGCP family.</text>
</comment>
<evidence type="ECO:0000256" key="1">
    <source>
        <dbReference type="ARBA" id="ARBA00004267"/>
    </source>
</evidence>
<evidence type="ECO:0000256" key="3">
    <source>
        <dbReference type="ARBA" id="ARBA00022490"/>
    </source>
</evidence>
<dbReference type="GO" id="GO:0000930">
    <property type="term" value="C:gamma-tubulin complex"/>
    <property type="evidence" value="ECO:0007669"/>
    <property type="project" value="TreeGrafter"/>
</dbReference>
<accession>A0AAJ0C838</accession>
<proteinExistence type="inferred from homology"/>
<dbReference type="Pfam" id="PF04130">
    <property type="entry name" value="GCP_C_terminal"/>
    <property type="match status" value="1"/>
</dbReference>
<dbReference type="InterPro" id="IPR009686">
    <property type="entry name" value="Senescence/spartin_C"/>
</dbReference>
<dbReference type="Gene3D" id="1.20.120.1900">
    <property type="entry name" value="Gamma-tubulin complex, C-terminal domain"/>
    <property type="match status" value="1"/>
</dbReference>
<dbReference type="RefSeq" id="XP_060287898.1">
    <property type="nucleotide sequence ID" value="XM_060429559.1"/>
</dbReference>
<reference evidence="10" key="1">
    <citation type="submission" date="2023-06" db="EMBL/GenBank/DDBJ databases">
        <title>Genome-scale phylogeny and comparative genomics of the fungal order Sordariales.</title>
        <authorList>
            <consortium name="Lawrence Berkeley National Laboratory"/>
            <person name="Hensen N."/>
            <person name="Bonometti L."/>
            <person name="Westerberg I."/>
            <person name="Brannstrom I.O."/>
            <person name="Guillou S."/>
            <person name="Cros-Aarteil S."/>
            <person name="Calhoun S."/>
            <person name="Haridas S."/>
            <person name="Kuo A."/>
            <person name="Mondo S."/>
            <person name="Pangilinan J."/>
            <person name="Riley R."/>
            <person name="Labutti K."/>
            <person name="Andreopoulos B."/>
            <person name="Lipzen A."/>
            <person name="Chen C."/>
            <person name="Yanf M."/>
            <person name="Daum C."/>
            <person name="Ng V."/>
            <person name="Clum A."/>
            <person name="Steindorff A."/>
            <person name="Ohm R."/>
            <person name="Martin F."/>
            <person name="Silar P."/>
            <person name="Natvig D."/>
            <person name="Lalanne C."/>
            <person name="Gautier V."/>
            <person name="Ament-Velasquez S.L."/>
            <person name="Kruys A."/>
            <person name="Hutchinson M.I."/>
            <person name="Powell A.J."/>
            <person name="Barry K."/>
            <person name="Miller A.N."/>
            <person name="Grigoriev I.V."/>
            <person name="Debuchy R."/>
            <person name="Gladieux P."/>
            <person name="Thoren M.H."/>
            <person name="Johannesson H."/>
        </authorList>
    </citation>
    <scope>NUCLEOTIDE SEQUENCE</scope>
    <source>
        <strain evidence="10">8032-3</strain>
    </source>
</reference>
<dbReference type="GO" id="GO:0000278">
    <property type="term" value="P:mitotic cell cycle"/>
    <property type="evidence" value="ECO:0007669"/>
    <property type="project" value="TreeGrafter"/>
</dbReference>
<dbReference type="GO" id="GO:0031122">
    <property type="term" value="P:cytoplasmic microtubule organization"/>
    <property type="evidence" value="ECO:0007669"/>
    <property type="project" value="TreeGrafter"/>
</dbReference>
<evidence type="ECO:0000259" key="8">
    <source>
        <dbReference type="Pfam" id="PF06911"/>
    </source>
</evidence>
<feature type="compositionally biased region" description="Polar residues" evidence="6">
    <location>
        <begin position="1115"/>
        <end position="1129"/>
    </location>
</feature>
<dbReference type="GO" id="GO:0043015">
    <property type="term" value="F:gamma-tubulin binding"/>
    <property type="evidence" value="ECO:0007669"/>
    <property type="project" value="InterPro"/>
</dbReference>
<dbReference type="Pfam" id="PF06911">
    <property type="entry name" value="Senescence"/>
    <property type="match status" value="1"/>
</dbReference>
<feature type="region of interest" description="Disordered" evidence="6">
    <location>
        <begin position="1056"/>
        <end position="1129"/>
    </location>
</feature>
<feature type="domain" description="Gamma tubulin complex component protein N-terminal" evidence="9">
    <location>
        <begin position="484"/>
        <end position="793"/>
    </location>
</feature>
<keyword evidence="3" id="KW-0963">Cytoplasm</keyword>
<comment type="caution">
    <text evidence="10">The sequence shown here is derived from an EMBL/GenBank/DDBJ whole genome shotgun (WGS) entry which is preliminary data.</text>
</comment>
<keyword evidence="11" id="KW-1185">Reference proteome</keyword>
<dbReference type="GO" id="GO:0044732">
    <property type="term" value="C:mitotic spindle pole body"/>
    <property type="evidence" value="ECO:0007669"/>
    <property type="project" value="TreeGrafter"/>
</dbReference>
<dbReference type="Pfam" id="PF17681">
    <property type="entry name" value="GCP_N_terminal"/>
    <property type="match status" value="1"/>
</dbReference>
<organism evidence="10 11">
    <name type="scientific">Phialemonium atrogriseum</name>
    <dbReference type="NCBI Taxonomy" id="1093897"/>
    <lineage>
        <taxon>Eukaryota</taxon>
        <taxon>Fungi</taxon>
        <taxon>Dikarya</taxon>
        <taxon>Ascomycota</taxon>
        <taxon>Pezizomycotina</taxon>
        <taxon>Sordariomycetes</taxon>
        <taxon>Sordariomycetidae</taxon>
        <taxon>Cephalothecales</taxon>
        <taxon>Cephalothecaceae</taxon>
        <taxon>Phialemonium</taxon>
    </lineage>
</organism>
<dbReference type="GeneID" id="85312746"/>
<dbReference type="GO" id="GO:0051225">
    <property type="term" value="P:spindle assembly"/>
    <property type="evidence" value="ECO:0007669"/>
    <property type="project" value="TreeGrafter"/>
</dbReference>
<dbReference type="InterPro" id="IPR042241">
    <property type="entry name" value="GCP_C_sf"/>
</dbReference>
<comment type="subcellular location">
    <subcellularLocation>
        <location evidence="1">Cytoplasm</location>
        <location evidence="1">Cytoskeleton</location>
        <location evidence="1">Microtubule organizing center</location>
    </subcellularLocation>
</comment>
<feature type="domain" description="Gamma tubulin complex component C-terminal" evidence="7">
    <location>
        <begin position="800"/>
        <end position="1286"/>
    </location>
</feature>
<dbReference type="EMBL" id="MU838998">
    <property type="protein sequence ID" value="KAK1771685.1"/>
    <property type="molecule type" value="Genomic_DNA"/>
</dbReference>
<dbReference type="InterPro" id="IPR040457">
    <property type="entry name" value="GCP_C"/>
</dbReference>
<evidence type="ECO:0000259" key="9">
    <source>
        <dbReference type="Pfam" id="PF17681"/>
    </source>
</evidence>
<evidence type="ECO:0000313" key="11">
    <source>
        <dbReference type="Proteomes" id="UP001244011"/>
    </source>
</evidence>
<gene>
    <name evidence="10" type="ORF">QBC33DRAFT_554847</name>
</gene>
<feature type="compositionally biased region" description="Polar residues" evidence="6">
    <location>
        <begin position="1094"/>
        <end position="1106"/>
    </location>
</feature>
<dbReference type="PANTHER" id="PTHR19302">
    <property type="entry name" value="GAMMA TUBULIN COMPLEX PROTEIN"/>
    <property type="match status" value="1"/>
</dbReference>
<name>A0AAJ0C838_9PEZI</name>
<sequence length="1307" mass="141969">MPSGHNDPKLLYAIEGVSAYHISNGKEEPLTRGGPQTLSLLMVPTSSAFADPAHVDSLGGNPEEDFYLHLHLPPELDLPLPATTQIYHQPPRSYLIPRWDLGPDSGAFTRIEFPSVGSRKGLQEDVDTFETILAQCTAFLERYPAPRTGTKEKQGSGYEKGAKGTKAGSSEKDKAAAADALPAYNPADFKPGEAYVRGSHSSHPGGQIVLIDEEDGSVIGELADGFNVVEDSALKPGSKDPVEITLSTEGGKDIAVTPASAEYVDMDMHPAYMKSSLVSNAAAASRLVVTTSSMVSSMLQSQAENFTRRTQPDAKPMEFKPATREHIRRIYTFTGNAAGLSAKTVSQIGKVAQNLGATFAGHGSKRGGKGYGPDGQPLENYKPGILNKSFMAFSTVADGIEQAGKHLLTSTSSAATTVVAHKWGPEAGEISRGLGEGFKHVGLVYIDVAGVSRKAILKSVAKGMVVGRTADGGQVIPAFSRNMLHEILLSLSGHPSPLLRAASASGPNGIGPGSTADKVLSPPERALLASLARLSDLHVKLLSFTAQIGASHPSTICRAVATAIDSAHLGAFQRKVLEVEDSILREDAGLVGAYNVVPLTAVVGEFEPWTRRMEWLWDVVQFMLRSERPKDTGAAGQAASPCTGSMLIDRLRGELQTGYADVEQTARSLVRVGELAWLKQVSAWVLYGQLPSFGSADFFVQRSEDSDEEYICIFSLLPSFVSRSTAASMLFIGRSLNRIRSKSLADSDLQGADHLSSQLKELSKLTYPLDSATFARTITHIRQFLSRTTLQRLLPLSRVMEMLNLLRDFFLLGRGEFAMALTQQADEKIRSRWRRADNLAYERRDGLGNVVLKEGEVSAVLARTWAALGSMQGQHAEEDEGLEMARDLLRLTLAKLKPTTPATPATTERGLASIAPTPFRNLLFSVPAVLTLQIPSPLDLFMSQSDLQTYTAINSYLISIRRAHIRLTDLWKVTSLRRHHPAAPAPPYGSSKAGQEKVRLLRQRRTTRENAMRSAWATSSAAIFFLSEVEGYLQTEVVTGLWEGFQRWIMTGSDEPRQDTAQLKLRTESPPTLDRRETTPNLDDAAQDEDIWLATSTSETPRSTNPVKKHDDNNTRPPNRGSQLHDPQSLTTAHRAYLRTLVRRLLLSHRPFTDPLCELLAHIDRLVALVHRLDGIWSSADLEADAGVVDAFVDHEREERDVRAEIAGVEAAVRRGVEGVVGVLRGLEGAAGGGLLGLDGEGEGEYGAKEDGDGGVLGLGEQGEYVPRRVGGVDRLLMKLDFGTWFESGRRDGSSDDGLEDWPTRRH</sequence>
<evidence type="ECO:0000256" key="4">
    <source>
        <dbReference type="ARBA" id="ARBA00022701"/>
    </source>
</evidence>
<evidence type="ECO:0000313" key="10">
    <source>
        <dbReference type="EMBL" id="KAK1771685.1"/>
    </source>
</evidence>
<evidence type="ECO:0000256" key="6">
    <source>
        <dbReference type="SAM" id="MobiDB-lite"/>
    </source>
</evidence>
<feature type="domain" description="Senescence" evidence="8">
    <location>
        <begin position="275"/>
        <end position="462"/>
    </location>
</feature>
<evidence type="ECO:0000259" key="7">
    <source>
        <dbReference type="Pfam" id="PF04130"/>
    </source>
</evidence>
<keyword evidence="4" id="KW-0493">Microtubule</keyword>
<dbReference type="GO" id="GO:0051011">
    <property type="term" value="F:microtubule minus-end binding"/>
    <property type="evidence" value="ECO:0007669"/>
    <property type="project" value="TreeGrafter"/>
</dbReference>
<dbReference type="Proteomes" id="UP001244011">
    <property type="component" value="Unassembled WGS sequence"/>
</dbReference>
<dbReference type="GO" id="GO:0007020">
    <property type="term" value="P:microtubule nucleation"/>
    <property type="evidence" value="ECO:0007669"/>
    <property type="project" value="InterPro"/>
</dbReference>
<dbReference type="PANTHER" id="PTHR19302:SF27">
    <property type="entry name" value="GAMMA-TUBULIN COMPLEX COMPONENT 4"/>
    <property type="match status" value="1"/>
</dbReference>
<dbReference type="GO" id="GO:0000922">
    <property type="term" value="C:spindle pole"/>
    <property type="evidence" value="ECO:0007669"/>
    <property type="project" value="InterPro"/>
</dbReference>
<dbReference type="GO" id="GO:0005874">
    <property type="term" value="C:microtubule"/>
    <property type="evidence" value="ECO:0007669"/>
    <property type="project" value="UniProtKB-KW"/>
</dbReference>
<keyword evidence="5" id="KW-0206">Cytoskeleton</keyword>
<feature type="region of interest" description="Disordered" evidence="6">
    <location>
        <begin position="145"/>
        <end position="174"/>
    </location>
</feature>
<dbReference type="InterPro" id="IPR007259">
    <property type="entry name" value="GCP"/>
</dbReference>
<evidence type="ECO:0000256" key="5">
    <source>
        <dbReference type="ARBA" id="ARBA00023212"/>
    </source>
</evidence>